<dbReference type="Pfam" id="PF01966">
    <property type="entry name" value="HD"/>
    <property type="match status" value="1"/>
</dbReference>
<evidence type="ECO:0000259" key="9">
    <source>
        <dbReference type="SMART" id="SM00471"/>
    </source>
</evidence>
<dbReference type="InterPro" id="IPR043760">
    <property type="entry name" value="PycTM_dom"/>
</dbReference>
<evidence type="ECO:0000256" key="5">
    <source>
        <dbReference type="ARBA" id="ARBA00022989"/>
    </source>
</evidence>
<dbReference type="STRING" id="760192.Halhy_2482"/>
<evidence type="ECO:0000256" key="4">
    <source>
        <dbReference type="ARBA" id="ARBA00022741"/>
    </source>
</evidence>
<dbReference type="SMART" id="SM00471">
    <property type="entry name" value="HDc"/>
    <property type="match status" value="1"/>
</dbReference>
<reference evidence="10 11" key="1">
    <citation type="journal article" date="2011" name="Stand. Genomic Sci.">
        <title>Complete genome sequence of Haliscomenobacter hydrossis type strain (O).</title>
        <authorList>
            <consortium name="US DOE Joint Genome Institute (JGI-PGF)"/>
            <person name="Daligault H."/>
            <person name="Lapidus A."/>
            <person name="Zeytun A."/>
            <person name="Nolan M."/>
            <person name="Lucas S."/>
            <person name="Del Rio T.G."/>
            <person name="Tice H."/>
            <person name="Cheng J.F."/>
            <person name="Tapia R."/>
            <person name="Han C."/>
            <person name="Goodwin L."/>
            <person name="Pitluck S."/>
            <person name="Liolios K."/>
            <person name="Pagani I."/>
            <person name="Ivanova N."/>
            <person name="Huntemann M."/>
            <person name="Mavromatis K."/>
            <person name="Mikhailova N."/>
            <person name="Pati A."/>
            <person name="Chen A."/>
            <person name="Palaniappan K."/>
            <person name="Land M."/>
            <person name="Hauser L."/>
            <person name="Brambilla E.M."/>
            <person name="Rohde M."/>
            <person name="Verbarg S."/>
            <person name="Goker M."/>
            <person name="Bristow J."/>
            <person name="Eisen J.A."/>
            <person name="Markowitz V."/>
            <person name="Hugenholtz P."/>
            <person name="Kyrpides N.C."/>
            <person name="Klenk H.P."/>
            <person name="Woyke T."/>
        </authorList>
    </citation>
    <scope>NUCLEOTIDE SEQUENCE [LARGE SCALE GENOMIC DNA]</scope>
    <source>
        <strain evidence="11">ATCC 27775 / DSM 1100 / LMG 10767 / O</strain>
    </source>
</reference>
<keyword evidence="11" id="KW-1185">Reference proteome</keyword>
<dbReference type="KEGG" id="hhy:Halhy_2482"/>
<dbReference type="SUPFAM" id="SSF109604">
    <property type="entry name" value="HD-domain/PDEase-like"/>
    <property type="match status" value="1"/>
</dbReference>
<dbReference type="Proteomes" id="UP000008461">
    <property type="component" value="Chromosome"/>
</dbReference>
<dbReference type="GO" id="GO:0000166">
    <property type="term" value="F:nucleotide binding"/>
    <property type="evidence" value="ECO:0007669"/>
    <property type="project" value="UniProtKB-KW"/>
</dbReference>
<dbReference type="CDD" id="cd00077">
    <property type="entry name" value="HDc"/>
    <property type="match status" value="1"/>
</dbReference>
<dbReference type="Pfam" id="PF18967">
    <property type="entry name" value="PycTM"/>
    <property type="match status" value="1"/>
</dbReference>
<dbReference type="EMBL" id="CP002691">
    <property type="protein sequence ID" value="AEE50355.1"/>
    <property type="molecule type" value="Genomic_DNA"/>
</dbReference>
<feature type="transmembrane region" description="Helical" evidence="8">
    <location>
        <begin position="364"/>
        <end position="386"/>
    </location>
</feature>
<dbReference type="Gene3D" id="1.10.3210.10">
    <property type="entry name" value="Hypothetical protein af1432"/>
    <property type="match status" value="1"/>
</dbReference>
<dbReference type="eggNOG" id="COG4339">
    <property type="taxonomic scope" value="Bacteria"/>
</dbReference>
<feature type="transmembrane region" description="Helical" evidence="8">
    <location>
        <begin position="241"/>
        <end position="263"/>
    </location>
</feature>
<dbReference type="OrthoDB" id="5728337at2"/>
<feature type="domain" description="HD/PDEase" evidence="9">
    <location>
        <begin position="26"/>
        <end position="140"/>
    </location>
</feature>
<evidence type="ECO:0000256" key="1">
    <source>
        <dbReference type="ARBA" id="ARBA00004236"/>
    </source>
</evidence>
<evidence type="ECO:0000256" key="6">
    <source>
        <dbReference type="ARBA" id="ARBA00023118"/>
    </source>
</evidence>
<feature type="transmembrane region" description="Helical" evidence="8">
    <location>
        <begin position="269"/>
        <end position="292"/>
    </location>
</feature>
<keyword evidence="5 8" id="KW-1133">Transmembrane helix</keyword>
<dbReference type="GO" id="GO:0005886">
    <property type="term" value="C:plasma membrane"/>
    <property type="evidence" value="ECO:0007669"/>
    <property type="project" value="UniProtKB-SubCell"/>
</dbReference>
<keyword evidence="3 8" id="KW-0812">Transmembrane</keyword>
<gene>
    <name evidence="10" type="ordered locus">Halhy_2482</name>
</gene>
<dbReference type="InterPro" id="IPR006674">
    <property type="entry name" value="HD_domain"/>
</dbReference>
<evidence type="ECO:0000256" key="3">
    <source>
        <dbReference type="ARBA" id="ARBA00022692"/>
    </source>
</evidence>
<keyword evidence="2" id="KW-1003">Cell membrane</keyword>
<evidence type="ECO:0000256" key="8">
    <source>
        <dbReference type="SAM" id="Phobius"/>
    </source>
</evidence>
<reference key="2">
    <citation type="submission" date="2011-04" db="EMBL/GenBank/DDBJ databases">
        <title>Complete sequence of chromosome of Haliscomenobacter hydrossis DSM 1100.</title>
        <authorList>
            <consortium name="US DOE Joint Genome Institute (JGI-PGF)"/>
            <person name="Lucas S."/>
            <person name="Han J."/>
            <person name="Lapidus A."/>
            <person name="Bruce D."/>
            <person name="Goodwin L."/>
            <person name="Pitluck S."/>
            <person name="Peters L."/>
            <person name="Kyrpides N."/>
            <person name="Mavromatis K."/>
            <person name="Ivanova N."/>
            <person name="Ovchinnikova G."/>
            <person name="Pagani I."/>
            <person name="Daligault H."/>
            <person name="Detter J.C."/>
            <person name="Han C."/>
            <person name="Land M."/>
            <person name="Hauser L."/>
            <person name="Markowitz V."/>
            <person name="Cheng J.-F."/>
            <person name="Hugenholtz P."/>
            <person name="Woyke T."/>
            <person name="Wu D."/>
            <person name="Verbarg S."/>
            <person name="Frueling A."/>
            <person name="Brambilla E."/>
            <person name="Klenk H.-P."/>
            <person name="Eisen J.A."/>
        </authorList>
    </citation>
    <scope>NUCLEOTIDE SEQUENCE</scope>
    <source>
        <strain>DSM 1100</strain>
    </source>
</reference>
<accession>F4KXI4</accession>
<proteinExistence type="predicted"/>
<dbReference type="RefSeq" id="WP_013764904.1">
    <property type="nucleotide sequence ID" value="NC_015510.1"/>
</dbReference>
<dbReference type="AlphaFoldDB" id="F4KXI4"/>
<name>F4KXI4_HALH1</name>
<organism evidence="10 11">
    <name type="scientific">Haliscomenobacter hydrossis (strain ATCC 27775 / DSM 1100 / LMG 10767 / O)</name>
    <dbReference type="NCBI Taxonomy" id="760192"/>
    <lineage>
        <taxon>Bacteria</taxon>
        <taxon>Pseudomonadati</taxon>
        <taxon>Bacteroidota</taxon>
        <taxon>Saprospiria</taxon>
        <taxon>Saprospirales</taxon>
        <taxon>Haliscomenobacteraceae</taxon>
        <taxon>Haliscomenobacter</taxon>
    </lineage>
</organism>
<dbReference type="HOGENOM" id="CLU_057657_0_0_10"/>
<keyword evidence="6" id="KW-0051">Antiviral defense</keyword>
<sequence>MAKSAIIIATEQFVTDLLTTKLDSKICYHNLQHTLSVRNSAVQIASLSGVNAEEQELIELACLLHDVGITEVYQNHEPASARIGARFLREQGYPEDKIKIVEACIVVTNPAALPTGLLQEIVRDADYGHLGSADYSEQLDNLRLEWKDVLERWEEDKEWYQLNLDFIKKHDYYTPAAKMMFVAMKELNRKKLKKWVKEGRKSAGNSAASRVSIVESRSAQMIFKTALRNHMDLSNLADNKANFMITINAGIIGVGTPLLAGLLKEHPEYFIPFIMLLGSCLPSMVFAVLATVPVKMQGLTDMESIKSGRSNLFFFGNFYSMSYEDYKLGIQEVTSREENLEDSIMRDLFFLGKSLGRKYRQLRICYIIFLIGMVASVGVFGVQYLFYFMQQ</sequence>
<evidence type="ECO:0000256" key="7">
    <source>
        <dbReference type="ARBA" id="ARBA00023136"/>
    </source>
</evidence>
<keyword evidence="4" id="KW-0547">Nucleotide-binding</keyword>
<dbReference type="GO" id="GO:0051607">
    <property type="term" value="P:defense response to virus"/>
    <property type="evidence" value="ECO:0007669"/>
    <property type="project" value="UniProtKB-KW"/>
</dbReference>
<evidence type="ECO:0000313" key="11">
    <source>
        <dbReference type="Proteomes" id="UP000008461"/>
    </source>
</evidence>
<protein>
    <submittedName>
        <fullName evidence="10">Metal dependent phosphohydrolase</fullName>
    </submittedName>
</protein>
<evidence type="ECO:0000313" key="10">
    <source>
        <dbReference type="EMBL" id="AEE50355.1"/>
    </source>
</evidence>
<comment type="subcellular location">
    <subcellularLocation>
        <location evidence="1">Cell membrane</location>
    </subcellularLocation>
</comment>
<keyword evidence="7 8" id="KW-0472">Membrane</keyword>
<dbReference type="InterPro" id="IPR003607">
    <property type="entry name" value="HD/PDEase_dom"/>
</dbReference>
<evidence type="ECO:0000256" key="2">
    <source>
        <dbReference type="ARBA" id="ARBA00022475"/>
    </source>
</evidence>